<sequence>MDLGKPAPMRAPGDAASRAELFASLNKGEAVTSGLRKVTDDMKTHKNPNLRASNMVSEVKKQGTAFGGAAAKVEKKPPCKELRGNKWCVEFFENNSNIEVCPDEIKQSVYVYKCSNCTIQIKGKANSIVLDNCKKVGVVFESIIACLDLVNCQSVQAQVTQDLPAVNIDKTDGATIYLSEKSKSADIVTAKSSSVNITIPTADGDFVEYPIPEQFKSKFDGKKMVTTITESI</sequence>
<comment type="caution">
    <text evidence="3">The sequence shown here is derived from an EMBL/GenBank/DDBJ whole genome shotgun (WGS) entry which is preliminary data.</text>
</comment>
<dbReference type="PROSITE" id="PS51329">
    <property type="entry name" value="C_CAP_COFACTOR_C"/>
    <property type="match status" value="1"/>
</dbReference>
<dbReference type="SUPFAM" id="SSF69340">
    <property type="entry name" value="C-terminal domain of adenylylcyclase associated protein"/>
    <property type="match status" value="1"/>
</dbReference>
<feature type="domain" description="C-CAP/cofactor C-like" evidence="2">
    <location>
        <begin position="77"/>
        <end position="211"/>
    </location>
</feature>
<reference evidence="3 4" key="1">
    <citation type="submission" date="2024-11" db="EMBL/GenBank/DDBJ databases">
        <title>Adaptive evolution of stress response genes in parasites aligns with host niche diversity.</title>
        <authorList>
            <person name="Hahn C."/>
            <person name="Resl P."/>
        </authorList>
    </citation>
    <scope>NUCLEOTIDE SEQUENCE [LARGE SCALE GENOMIC DNA]</scope>
    <source>
        <strain evidence="3">EGGRZ-B1_66</strain>
        <tissue evidence="3">Body</tissue>
    </source>
</reference>
<accession>A0ABD2Q833</accession>
<dbReference type="SMART" id="SM00673">
    <property type="entry name" value="CARP"/>
    <property type="match status" value="2"/>
</dbReference>
<keyword evidence="4" id="KW-1185">Reference proteome</keyword>
<comment type="similarity">
    <text evidence="1">Belongs to the CAP family.</text>
</comment>
<dbReference type="PANTHER" id="PTHR10652:SF0">
    <property type="entry name" value="ADENYLYL CYCLASE-ASSOCIATED PROTEIN"/>
    <property type="match status" value="1"/>
</dbReference>
<evidence type="ECO:0000313" key="3">
    <source>
        <dbReference type="EMBL" id="KAL3314906.1"/>
    </source>
</evidence>
<protein>
    <submittedName>
        <fullName evidence="3">F-actin-capping protein subunit alpha</fullName>
    </submittedName>
</protein>
<dbReference type="InterPro" id="IPR013912">
    <property type="entry name" value="Adenylate_cyclase-assoc_CAP_C"/>
</dbReference>
<dbReference type="InterPro" id="IPR006599">
    <property type="entry name" value="CARP_motif"/>
</dbReference>
<dbReference type="AlphaFoldDB" id="A0ABD2Q833"/>
<name>A0ABD2Q833_9PLAT</name>
<dbReference type="Pfam" id="PF08603">
    <property type="entry name" value="CAP_C"/>
    <property type="match status" value="1"/>
</dbReference>
<dbReference type="InterPro" id="IPR001837">
    <property type="entry name" value="Adenylate_cyclase-assoc_CAP"/>
</dbReference>
<dbReference type="Gene3D" id="2.160.20.70">
    <property type="match status" value="1"/>
</dbReference>
<gene>
    <name evidence="3" type="primary">CAP1_3</name>
    <name evidence="3" type="ORF">Ciccas_006461</name>
</gene>
<organism evidence="3 4">
    <name type="scientific">Cichlidogyrus casuarinus</name>
    <dbReference type="NCBI Taxonomy" id="1844966"/>
    <lineage>
        <taxon>Eukaryota</taxon>
        <taxon>Metazoa</taxon>
        <taxon>Spiralia</taxon>
        <taxon>Lophotrochozoa</taxon>
        <taxon>Platyhelminthes</taxon>
        <taxon>Monogenea</taxon>
        <taxon>Monopisthocotylea</taxon>
        <taxon>Dactylogyridea</taxon>
        <taxon>Ancyrocephalidae</taxon>
        <taxon>Cichlidogyrus</taxon>
    </lineage>
</organism>
<dbReference type="InterPro" id="IPR036223">
    <property type="entry name" value="CAP_C_sf"/>
</dbReference>
<dbReference type="EMBL" id="JBJKFK010000873">
    <property type="protein sequence ID" value="KAL3314906.1"/>
    <property type="molecule type" value="Genomic_DNA"/>
</dbReference>
<dbReference type="InterPro" id="IPR016098">
    <property type="entry name" value="CAP/MinC_C"/>
</dbReference>
<dbReference type="FunFam" id="2.160.20.70:FF:000001">
    <property type="entry name" value="Adenylyl cyclase-associated protein"/>
    <property type="match status" value="1"/>
</dbReference>
<proteinExistence type="inferred from homology"/>
<evidence type="ECO:0000313" key="4">
    <source>
        <dbReference type="Proteomes" id="UP001626550"/>
    </source>
</evidence>
<dbReference type="Proteomes" id="UP001626550">
    <property type="component" value="Unassembled WGS sequence"/>
</dbReference>
<dbReference type="PANTHER" id="PTHR10652">
    <property type="entry name" value="ADENYLYL CYCLASE-ASSOCIATED PROTEIN"/>
    <property type="match status" value="1"/>
</dbReference>
<evidence type="ECO:0000256" key="1">
    <source>
        <dbReference type="ARBA" id="ARBA00007659"/>
    </source>
</evidence>
<evidence type="ECO:0000259" key="2">
    <source>
        <dbReference type="PROSITE" id="PS51329"/>
    </source>
</evidence>
<dbReference type="InterPro" id="IPR017901">
    <property type="entry name" value="C-CAP_CF_C-like"/>
</dbReference>
<dbReference type="InterPro" id="IPR028417">
    <property type="entry name" value="CAP_CS_C"/>
</dbReference>
<dbReference type="PROSITE" id="PS01089">
    <property type="entry name" value="CAP_2"/>
    <property type="match status" value="1"/>
</dbReference>